<reference evidence="5" key="1">
    <citation type="submission" date="2024-06" db="EMBL/GenBank/DDBJ databases">
        <title>Draft Genome Sequence of Deinococcus sonorensis Type Strain KR-87, a Biofilm Producing Representative of the Genus Deinococcus.</title>
        <authorList>
            <person name="Boren L.S."/>
            <person name="Grosso R.A."/>
            <person name="Hugenberg-Cox A.N."/>
            <person name="Hill J.T.E."/>
            <person name="Albert C.M."/>
            <person name="Tuohy J.M."/>
        </authorList>
    </citation>
    <scope>NUCLEOTIDE SEQUENCE</scope>
    <source>
        <strain evidence="5">KR-87</strain>
        <plasmid evidence="5">pDson02</plasmid>
    </source>
</reference>
<keyword evidence="1" id="KW-0805">Transcription regulation</keyword>
<sequence length="258" mass="27932">MRSSLPTVPGADWGAVVDAGSATPIYLQVAAALARSIEQGQVPVGTALPAERELAARLGVSRVTVRQALARLTEQGLLERRQGSGTFVAPARIQHPLSELTSFSTDMAARGAHPGAQVLQFECVPPTALEAMTLALSPGERVYRVRRLRTADQEPLAVEQSTLPQRLVGELAAQDVQDHSLYQLLADRQLSLRRAIRKITAVSADPEQARLLQVPVGAALLATERLSWDGQGRPLEFASAHYRGDRYEFMMELQGGQP</sequence>
<keyword evidence="3" id="KW-0804">Transcription</keyword>
<dbReference type="Pfam" id="PF00392">
    <property type="entry name" value="GntR"/>
    <property type="match status" value="1"/>
</dbReference>
<evidence type="ECO:0000256" key="1">
    <source>
        <dbReference type="ARBA" id="ARBA00023015"/>
    </source>
</evidence>
<dbReference type="InterPro" id="IPR036390">
    <property type="entry name" value="WH_DNA-bd_sf"/>
</dbReference>
<proteinExistence type="predicted"/>
<dbReference type="InterPro" id="IPR028978">
    <property type="entry name" value="Chorismate_lyase_/UTRA_dom_sf"/>
</dbReference>
<dbReference type="PANTHER" id="PTHR44846:SF1">
    <property type="entry name" value="MANNOSYL-D-GLYCERATE TRANSPORT_METABOLISM SYSTEM REPRESSOR MNGR-RELATED"/>
    <property type="match status" value="1"/>
</dbReference>
<dbReference type="PROSITE" id="PS50949">
    <property type="entry name" value="HTH_GNTR"/>
    <property type="match status" value="1"/>
</dbReference>
<dbReference type="PANTHER" id="PTHR44846">
    <property type="entry name" value="MANNOSYL-D-GLYCERATE TRANSPORT/METABOLISM SYSTEM REPRESSOR MNGR-RELATED"/>
    <property type="match status" value="1"/>
</dbReference>
<organism evidence="5">
    <name type="scientific">Deinococcus sonorensis KR-87</name>
    <dbReference type="NCBI Taxonomy" id="694439"/>
    <lineage>
        <taxon>Bacteria</taxon>
        <taxon>Thermotogati</taxon>
        <taxon>Deinococcota</taxon>
        <taxon>Deinococci</taxon>
        <taxon>Deinococcales</taxon>
        <taxon>Deinococcaceae</taxon>
        <taxon>Deinococcus</taxon>
    </lineage>
</organism>
<dbReference type="InterPro" id="IPR012702">
    <property type="entry name" value="CP_lyase_PhnF"/>
</dbReference>
<dbReference type="AlphaFoldDB" id="A0AAU7UGB5"/>
<dbReference type="InterPro" id="IPR000524">
    <property type="entry name" value="Tscrpt_reg_HTH_GntR"/>
</dbReference>
<keyword evidence="5" id="KW-0614">Plasmid</keyword>
<dbReference type="GO" id="GO:0003677">
    <property type="term" value="F:DNA binding"/>
    <property type="evidence" value="ECO:0007669"/>
    <property type="project" value="UniProtKB-KW"/>
</dbReference>
<protein>
    <submittedName>
        <fullName evidence="5">Phosphonate metabolism transcriptional regulator PhnF</fullName>
    </submittedName>
</protein>
<feature type="domain" description="HTH gntR-type" evidence="4">
    <location>
        <begin position="23"/>
        <end position="91"/>
    </location>
</feature>
<dbReference type="InterPro" id="IPR011663">
    <property type="entry name" value="UTRA"/>
</dbReference>
<dbReference type="Pfam" id="PF07702">
    <property type="entry name" value="UTRA"/>
    <property type="match status" value="1"/>
</dbReference>
<dbReference type="Gene3D" id="3.40.1410.10">
    <property type="entry name" value="Chorismate lyase-like"/>
    <property type="match status" value="1"/>
</dbReference>
<evidence type="ECO:0000256" key="2">
    <source>
        <dbReference type="ARBA" id="ARBA00023125"/>
    </source>
</evidence>
<gene>
    <name evidence="5" type="primary">phnF</name>
    <name evidence="5" type="ORF">ABOD76_21825</name>
</gene>
<dbReference type="EMBL" id="CP158300">
    <property type="protein sequence ID" value="XBV87334.1"/>
    <property type="molecule type" value="Genomic_DNA"/>
</dbReference>
<dbReference type="KEGG" id="dsc:ABOD76_21825"/>
<evidence type="ECO:0000313" key="5">
    <source>
        <dbReference type="EMBL" id="XBV87334.1"/>
    </source>
</evidence>
<dbReference type="SUPFAM" id="SSF46785">
    <property type="entry name" value="Winged helix' DNA-binding domain"/>
    <property type="match status" value="1"/>
</dbReference>
<accession>A0AAU7UGB5</accession>
<dbReference type="GO" id="GO:0045892">
    <property type="term" value="P:negative regulation of DNA-templated transcription"/>
    <property type="evidence" value="ECO:0007669"/>
    <property type="project" value="TreeGrafter"/>
</dbReference>
<dbReference type="RefSeq" id="WP_350245484.1">
    <property type="nucleotide sequence ID" value="NZ_CP158300.1"/>
</dbReference>
<dbReference type="SMART" id="SM00866">
    <property type="entry name" value="UTRA"/>
    <property type="match status" value="1"/>
</dbReference>
<dbReference type="NCBIfam" id="TIGR02325">
    <property type="entry name" value="C_P_lyase_phnF"/>
    <property type="match status" value="1"/>
</dbReference>
<dbReference type="PRINTS" id="PR00035">
    <property type="entry name" value="HTHGNTR"/>
</dbReference>
<dbReference type="InterPro" id="IPR050679">
    <property type="entry name" value="Bact_HTH_transcr_reg"/>
</dbReference>
<dbReference type="CDD" id="cd07377">
    <property type="entry name" value="WHTH_GntR"/>
    <property type="match status" value="1"/>
</dbReference>
<name>A0AAU7UGB5_9DEIO</name>
<evidence type="ECO:0000256" key="3">
    <source>
        <dbReference type="ARBA" id="ARBA00023163"/>
    </source>
</evidence>
<dbReference type="SUPFAM" id="SSF64288">
    <property type="entry name" value="Chorismate lyase-like"/>
    <property type="match status" value="1"/>
</dbReference>
<dbReference type="Gene3D" id="1.10.10.10">
    <property type="entry name" value="Winged helix-like DNA-binding domain superfamily/Winged helix DNA-binding domain"/>
    <property type="match status" value="1"/>
</dbReference>
<dbReference type="GO" id="GO:0003700">
    <property type="term" value="F:DNA-binding transcription factor activity"/>
    <property type="evidence" value="ECO:0007669"/>
    <property type="project" value="InterPro"/>
</dbReference>
<geneLocation type="plasmid" evidence="5">
    <name>pDson02</name>
</geneLocation>
<evidence type="ECO:0000259" key="4">
    <source>
        <dbReference type="PROSITE" id="PS50949"/>
    </source>
</evidence>
<dbReference type="FunFam" id="1.10.10.10:FF:000079">
    <property type="entry name" value="GntR family transcriptional regulator"/>
    <property type="match status" value="1"/>
</dbReference>
<keyword evidence="2" id="KW-0238">DNA-binding</keyword>
<dbReference type="InterPro" id="IPR036388">
    <property type="entry name" value="WH-like_DNA-bd_sf"/>
</dbReference>
<dbReference type="SMART" id="SM00345">
    <property type="entry name" value="HTH_GNTR"/>
    <property type="match status" value="1"/>
</dbReference>